<evidence type="ECO:0000313" key="4">
    <source>
        <dbReference type="Proteomes" id="UP000092993"/>
    </source>
</evidence>
<feature type="region of interest" description="Disordered" evidence="1">
    <location>
        <begin position="1"/>
        <end position="107"/>
    </location>
</feature>
<gene>
    <name evidence="3" type="ORF">A0H81_09965</name>
</gene>
<feature type="compositionally biased region" description="Polar residues" evidence="1">
    <location>
        <begin position="14"/>
        <end position="31"/>
    </location>
</feature>
<organism evidence="3 4">
    <name type="scientific">Grifola frondosa</name>
    <name type="common">Maitake</name>
    <name type="synonym">Polyporus frondosus</name>
    <dbReference type="NCBI Taxonomy" id="5627"/>
    <lineage>
        <taxon>Eukaryota</taxon>
        <taxon>Fungi</taxon>
        <taxon>Dikarya</taxon>
        <taxon>Basidiomycota</taxon>
        <taxon>Agaricomycotina</taxon>
        <taxon>Agaricomycetes</taxon>
        <taxon>Polyporales</taxon>
        <taxon>Grifolaceae</taxon>
        <taxon>Grifola</taxon>
    </lineage>
</organism>
<dbReference type="Proteomes" id="UP000092993">
    <property type="component" value="Unassembled WGS sequence"/>
</dbReference>
<reference evidence="3 4" key="1">
    <citation type="submission" date="2016-03" db="EMBL/GenBank/DDBJ databases">
        <title>Whole genome sequencing of Grifola frondosa 9006-11.</title>
        <authorList>
            <person name="Min B."/>
            <person name="Park H."/>
            <person name="Kim J.-G."/>
            <person name="Cho H."/>
            <person name="Oh Y.-L."/>
            <person name="Kong W.-S."/>
            <person name="Choi I.-G."/>
        </authorList>
    </citation>
    <scope>NUCLEOTIDE SEQUENCE [LARGE SCALE GENOMIC DNA]</scope>
    <source>
        <strain evidence="3 4">9006-11</strain>
    </source>
</reference>
<evidence type="ECO:0000256" key="2">
    <source>
        <dbReference type="SAM" id="Phobius"/>
    </source>
</evidence>
<comment type="caution">
    <text evidence="3">The sequence shown here is derived from an EMBL/GenBank/DDBJ whole genome shotgun (WGS) entry which is preliminary data.</text>
</comment>
<dbReference type="PANTHER" id="PTHR35872:SF2">
    <property type="entry name" value="INTEGRAL MEMBRANE PROTEIN (AFU_ORTHOLOGUE AFUA_5G07110)"/>
    <property type="match status" value="1"/>
</dbReference>
<feature type="compositionally biased region" description="Polar residues" evidence="1">
    <location>
        <begin position="44"/>
        <end position="54"/>
    </location>
</feature>
<evidence type="ECO:0000313" key="3">
    <source>
        <dbReference type="EMBL" id="OBZ70461.1"/>
    </source>
</evidence>
<proteinExistence type="predicted"/>
<dbReference type="AlphaFoldDB" id="A0A1C7M0K5"/>
<sequence>MKVKKGYTYLQDADQPSQWSRSLAGLFSSSTPQPPQAPPAAQVPGNSPRASTSSDPEDISRPTLRRSSVPSKVSRHIMSTTRRIPFSSNRERDQDPFGSSDPGRNYPYMRRRCNSAMVSIEGQQAEVLKPSPGEPGRIGSAHSLPNSDIHQDFLDEIHHNDDIVEHLDVIDPQIATVSTLTNAANSITSLVFLFPQTGGGSTRTPQLPAGKEDPEKGKHTNAPHEDALDQHVEDVLRKRDKFRRVMQGVWSFVKTRMFGFPDFVAAIYGFLVGELAVRSSRLLVDSSRFKYFGALVSSSFWPSLSIYTMKTQRLLGRAVPTSRDCLLCHASAHVLSLGLFTATSIGFIPFRVMDTYRVFKIWHYKRRIAKLRQKAGLPELYDADDLPDPIYDPNYVHVLTEDEQIDLHYPQIQGVSDVVSATWNRNTSSISYQVSFPYALAYSQLMRSSLAVWICILNDLNSFFQCLLSGTMWGLDRFQRPAWTTATTLPAAFIAGILAGFYIYWGGRKTRRTQQVEDRLRVALDMERSPEHPSTVVTGGNSSTMAAVLNATQSTPIMRQQQSPSQGSDFAGEKIPPERASVTSIPLADEMIVPQVADVIR</sequence>
<feature type="region of interest" description="Disordered" evidence="1">
    <location>
        <begin position="199"/>
        <end position="224"/>
    </location>
</feature>
<keyword evidence="2" id="KW-0812">Transmembrane</keyword>
<keyword evidence="2" id="KW-0472">Membrane</keyword>
<dbReference type="EMBL" id="LUGG01000014">
    <property type="protein sequence ID" value="OBZ70461.1"/>
    <property type="molecule type" value="Genomic_DNA"/>
</dbReference>
<feature type="transmembrane region" description="Helical" evidence="2">
    <location>
        <begin position="329"/>
        <end position="350"/>
    </location>
</feature>
<dbReference type="STRING" id="5627.A0A1C7M0K5"/>
<name>A0A1C7M0K5_GRIFR</name>
<keyword evidence="4" id="KW-1185">Reference proteome</keyword>
<feature type="compositionally biased region" description="Polar residues" evidence="1">
    <location>
        <begin position="65"/>
        <end position="88"/>
    </location>
</feature>
<accession>A0A1C7M0K5</accession>
<dbReference type="OrthoDB" id="3365211at2759"/>
<feature type="transmembrane region" description="Helical" evidence="2">
    <location>
        <begin position="482"/>
        <end position="505"/>
    </location>
</feature>
<keyword evidence="2" id="KW-1133">Transmembrane helix</keyword>
<protein>
    <submittedName>
        <fullName evidence="3">Uncharacterized protein</fullName>
    </submittedName>
</protein>
<feature type="transmembrane region" description="Helical" evidence="2">
    <location>
        <begin position="450"/>
        <end position="470"/>
    </location>
</feature>
<evidence type="ECO:0000256" key="1">
    <source>
        <dbReference type="SAM" id="MobiDB-lite"/>
    </source>
</evidence>
<feature type="compositionally biased region" description="Basic and acidic residues" evidence="1">
    <location>
        <begin position="210"/>
        <end position="224"/>
    </location>
</feature>
<dbReference type="PANTHER" id="PTHR35872">
    <property type="entry name" value="INTEGRAL MEMBRANE PROTEIN (AFU_ORTHOLOGUE AFUA_5G07110)"/>
    <property type="match status" value="1"/>
</dbReference>
<dbReference type="OMA" id="FRESQTW"/>